<dbReference type="EMBL" id="CP061538">
    <property type="protein sequence ID" value="QNV39572.1"/>
    <property type="molecule type" value="Genomic_DNA"/>
</dbReference>
<proteinExistence type="predicted"/>
<feature type="transmembrane region" description="Helical" evidence="1">
    <location>
        <begin position="135"/>
        <end position="154"/>
    </location>
</feature>
<organism evidence="2 3">
    <name type="scientific">Rothia amarae</name>
    <dbReference type="NCBI Taxonomy" id="169480"/>
    <lineage>
        <taxon>Bacteria</taxon>
        <taxon>Bacillati</taxon>
        <taxon>Actinomycetota</taxon>
        <taxon>Actinomycetes</taxon>
        <taxon>Micrococcales</taxon>
        <taxon>Micrococcaceae</taxon>
        <taxon>Rothia</taxon>
    </lineage>
</organism>
<dbReference type="Proteomes" id="UP000516421">
    <property type="component" value="Chromosome"/>
</dbReference>
<dbReference type="AlphaFoldDB" id="A0A7H2BIS6"/>
<dbReference type="KEGG" id="rama:IDM48_09370"/>
<name>A0A7H2BIS6_9MICC</name>
<sequence length="225" mass="24087">MRSSTLGRTAPVSTILKGPREPALSRSDRLIRGWIVAAGANILGAASHGLAGGNLPHPLLWLLCTALSALVCVALAGRRLPRLGMAASVVLSQGLLHFLYMSTGSVAQVSAAHTHHGLPAGAALGHPAMAQHHDLSWQMVALHLGAALITFLMLRRGEQLSEKIEHAFRRELRAWFVLPALPMIPRLPKLMAQRPSAISQIQQVLSDVRVVRGPPIVIASFSTLH</sequence>
<gene>
    <name evidence="2" type="ORF">IDM48_09370</name>
</gene>
<keyword evidence="1" id="KW-0472">Membrane</keyword>
<protein>
    <submittedName>
        <fullName evidence="2">Uncharacterized protein</fullName>
    </submittedName>
</protein>
<evidence type="ECO:0000313" key="2">
    <source>
        <dbReference type="EMBL" id="QNV39572.1"/>
    </source>
</evidence>
<keyword evidence="1" id="KW-0812">Transmembrane</keyword>
<accession>A0A7H2BIS6</accession>
<feature type="transmembrane region" description="Helical" evidence="1">
    <location>
        <begin position="59"/>
        <end position="76"/>
    </location>
</feature>
<reference evidence="2 3" key="1">
    <citation type="submission" date="2020-09" db="EMBL/GenBank/DDBJ databases">
        <title>Investigation of environmental microbe.</title>
        <authorList>
            <person name="Ou Y."/>
            <person name="Kang Q."/>
        </authorList>
    </citation>
    <scope>NUCLEOTIDE SEQUENCE [LARGE SCALE GENOMIC DNA]</scope>
    <source>
        <strain evidence="2 3">KJZ-9</strain>
    </source>
</reference>
<evidence type="ECO:0000313" key="3">
    <source>
        <dbReference type="Proteomes" id="UP000516421"/>
    </source>
</evidence>
<keyword evidence="3" id="KW-1185">Reference proteome</keyword>
<feature type="transmembrane region" description="Helical" evidence="1">
    <location>
        <begin position="83"/>
        <end position="100"/>
    </location>
</feature>
<feature type="transmembrane region" description="Helical" evidence="1">
    <location>
        <begin position="30"/>
        <end position="47"/>
    </location>
</feature>
<evidence type="ECO:0000256" key="1">
    <source>
        <dbReference type="SAM" id="Phobius"/>
    </source>
</evidence>
<keyword evidence="1" id="KW-1133">Transmembrane helix</keyword>
<dbReference type="RefSeq" id="WP_190617097.1">
    <property type="nucleotide sequence ID" value="NZ_CP061538.1"/>
</dbReference>